<evidence type="ECO:0000256" key="3">
    <source>
        <dbReference type="SAM" id="Phobius"/>
    </source>
</evidence>
<proteinExistence type="inferred from homology"/>
<dbReference type="Pfam" id="PF00787">
    <property type="entry name" value="PX"/>
    <property type="match status" value="1"/>
</dbReference>
<dbReference type="OrthoDB" id="41200at2759"/>
<dbReference type="SMART" id="SM00313">
    <property type="entry name" value="PXA"/>
    <property type="match status" value="1"/>
</dbReference>
<comment type="caution">
    <text evidence="6">The sequence shown here is derived from an EMBL/GenBank/DDBJ whole genome shotgun (WGS) entry which is preliminary data.</text>
</comment>
<evidence type="ECO:0000259" key="4">
    <source>
        <dbReference type="PROSITE" id="PS50195"/>
    </source>
</evidence>
<accession>A0A8H3EAQ9</accession>
<reference evidence="6" key="1">
    <citation type="submission" date="2021-03" db="EMBL/GenBank/DDBJ databases">
        <authorList>
            <person name="Tagirdzhanova G."/>
        </authorList>
    </citation>
    <scope>NUCLEOTIDE SEQUENCE</scope>
</reference>
<feature type="compositionally biased region" description="Polar residues" evidence="2">
    <location>
        <begin position="681"/>
        <end position="703"/>
    </location>
</feature>
<keyword evidence="3" id="KW-0472">Membrane</keyword>
<protein>
    <recommendedName>
        <fullName evidence="8">PXA domain-containing protein</fullName>
    </recommendedName>
</protein>
<feature type="domain" description="PX" evidence="4">
    <location>
        <begin position="496"/>
        <end position="612"/>
    </location>
</feature>
<feature type="compositionally biased region" description="Polar residues" evidence="2">
    <location>
        <begin position="747"/>
        <end position="761"/>
    </location>
</feature>
<dbReference type="PROSITE" id="PS50195">
    <property type="entry name" value="PX"/>
    <property type="match status" value="1"/>
</dbReference>
<gene>
    <name evidence="6" type="ORF">GOMPHAMPRED_000065</name>
</gene>
<comment type="similarity">
    <text evidence="1">Belongs to the sorting nexin family.</text>
</comment>
<feature type="region of interest" description="Disordered" evidence="2">
    <location>
        <begin position="392"/>
        <end position="465"/>
    </location>
</feature>
<feature type="compositionally biased region" description="Polar residues" evidence="2">
    <location>
        <begin position="419"/>
        <end position="432"/>
    </location>
</feature>
<feature type="compositionally biased region" description="Low complexity" evidence="2">
    <location>
        <begin position="710"/>
        <end position="725"/>
    </location>
</feature>
<dbReference type="FunFam" id="3.30.1520.10:FF:000065">
    <property type="entry name" value="PX domain protein (AFU_orthologue AFUA_2G07450)"/>
    <property type="match status" value="1"/>
</dbReference>
<evidence type="ECO:0000256" key="1">
    <source>
        <dbReference type="ARBA" id="ARBA00010883"/>
    </source>
</evidence>
<feature type="transmembrane region" description="Helical" evidence="3">
    <location>
        <begin position="46"/>
        <end position="78"/>
    </location>
</feature>
<dbReference type="CDD" id="cd06093">
    <property type="entry name" value="PX_domain"/>
    <property type="match status" value="1"/>
</dbReference>
<dbReference type="InterPro" id="IPR036871">
    <property type="entry name" value="PX_dom_sf"/>
</dbReference>
<feature type="compositionally biased region" description="Polar residues" evidence="2">
    <location>
        <begin position="798"/>
        <end position="810"/>
    </location>
</feature>
<dbReference type="PANTHER" id="PTHR22775">
    <property type="entry name" value="SORTING NEXIN"/>
    <property type="match status" value="1"/>
</dbReference>
<dbReference type="InterPro" id="IPR003114">
    <property type="entry name" value="Phox_assoc"/>
</dbReference>
<keyword evidence="3" id="KW-0812">Transmembrane</keyword>
<dbReference type="Pfam" id="PF02194">
    <property type="entry name" value="PXA"/>
    <property type="match status" value="1"/>
</dbReference>
<dbReference type="Pfam" id="PF08628">
    <property type="entry name" value="Nexin_C"/>
    <property type="match status" value="1"/>
</dbReference>
<evidence type="ECO:0000313" key="6">
    <source>
        <dbReference type="EMBL" id="CAF9903019.1"/>
    </source>
</evidence>
<dbReference type="PROSITE" id="PS51207">
    <property type="entry name" value="PXA"/>
    <property type="match status" value="1"/>
</dbReference>
<dbReference type="EMBL" id="CAJPDQ010000001">
    <property type="protein sequence ID" value="CAF9903019.1"/>
    <property type="molecule type" value="Genomic_DNA"/>
</dbReference>
<sequence>MSKSSSDHEPITEPLTASLPSRKGISQAQEFTSKILDFLSTASNELLGACALGLGLATYLVLGRLGLILIGVVVGIVFHATWDGNNAKDDSLPVEQRRRKEASLDIVKRLLDWQDIHKESTSVIASSAEPLHLTELNFDGFQPETAAALDHIVDRVIEDYVKWWYSPILPIEISFPQACRRTLTSFLLKFSLHLSRKRPEDVLLNVLTNSASIFIVFLGELSKALMAQTAIGKEPADAIALYLTDNPDSSFANVLDRAEQAKKLKAVSEDILQTFLEPAAYQFDPARTFLKEVLAELILEPTLVNCSKAAWINGWIVYLLEQGEPEIMNAINAGVGEATGKQVTIDATKQELPKNGREKDSLIMREGDDQDREALEEVRRLNALIASGQFDERKEGQEAVTSGQAIQAKESEETASSAPSTNHLLTPTSSESDLAGARSSDSLDEPSWNDQFAAESSQENRTEHAPMTSFDQIVSQDQIFVEPAKIVPLTLHQAVVNIFDDSQPGDKSTMRSKPIIDYLLQVEPASSQHPGWMIARKYADFETLHEVLRRISVISGVPEFNSSFPAVPAWKGQTKNALTANLEAYLRGALSHARLAESVGMKRFLEKDEGLEKLGNAKGTLGFPSPEAFQTMGKGVLDVLAGAPKGAAGGGKALLDGMKGVGGVLTGQKRTTSRPNRESRTQSTSTLPNVLDNQSSQVESITDSSKDTETSSISVESSRASVESTKLPKPPVRSSMDVQEPLRSDDTSGSTSRPEIQQESEQVAGAASKGKSTRPLVEAEEEILNLPPRPDEIDSAEVSYQSPNKPMSTESVHGLDLEESVEELAAIQPVTTPKAPTKQIQKAPLSSEETSVAVELIFAVTNELYTLSSAWNIRRTLLNAAKTFLLRPGNPSLEQIRKLLQESVIEANTSDTGIAYQLQKLRENSLPTEAELALWPPPASKEENEKLRKKARKLLVEQGMPPALRGIMGAVASGEALGRLFDSLQVEEASRGLMFAVMLQSVRALTH</sequence>
<dbReference type="InterPro" id="IPR001683">
    <property type="entry name" value="PX_dom"/>
</dbReference>
<evidence type="ECO:0000313" key="7">
    <source>
        <dbReference type="Proteomes" id="UP000664169"/>
    </source>
</evidence>
<dbReference type="AlphaFoldDB" id="A0A8H3EAQ9"/>
<organism evidence="6 7">
    <name type="scientific">Gomphillus americanus</name>
    <dbReference type="NCBI Taxonomy" id="1940652"/>
    <lineage>
        <taxon>Eukaryota</taxon>
        <taxon>Fungi</taxon>
        <taxon>Dikarya</taxon>
        <taxon>Ascomycota</taxon>
        <taxon>Pezizomycotina</taxon>
        <taxon>Lecanoromycetes</taxon>
        <taxon>OSLEUM clade</taxon>
        <taxon>Ostropomycetidae</taxon>
        <taxon>Ostropales</taxon>
        <taxon>Graphidaceae</taxon>
        <taxon>Gomphilloideae</taxon>
        <taxon>Gomphillus</taxon>
    </lineage>
</organism>
<evidence type="ECO:0008006" key="8">
    <source>
        <dbReference type="Google" id="ProtNLM"/>
    </source>
</evidence>
<dbReference type="InterPro" id="IPR013937">
    <property type="entry name" value="Sorting_nexin_C"/>
</dbReference>
<dbReference type="PANTHER" id="PTHR22775:SF47">
    <property type="entry name" value="MEIOTICALLY UP-REGULATED GENE 122 PROTEIN"/>
    <property type="match status" value="1"/>
</dbReference>
<feature type="domain" description="PXA" evidence="5">
    <location>
        <begin position="142"/>
        <end position="324"/>
    </location>
</feature>
<feature type="compositionally biased region" description="Polar residues" evidence="2">
    <location>
        <begin position="448"/>
        <end position="457"/>
    </location>
</feature>
<dbReference type="GO" id="GO:0035091">
    <property type="term" value="F:phosphatidylinositol binding"/>
    <property type="evidence" value="ECO:0007669"/>
    <property type="project" value="InterPro"/>
</dbReference>
<name>A0A8H3EAQ9_9LECA</name>
<dbReference type="Gene3D" id="3.30.1520.10">
    <property type="entry name" value="Phox-like domain"/>
    <property type="match status" value="1"/>
</dbReference>
<dbReference type="SUPFAM" id="SSF64268">
    <property type="entry name" value="PX domain"/>
    <property type="match status" value="1"/>
</dbReference>
<evidence type="ECO:0000259" key="5">
    <source>
        <dbReference type="PROSITE" id="PS51207"/>
    </source>
</evidence>
<keyword evidence="7" id="KW-1185">Reference proteome</keyword>
<dbReference type="Proteomes" id="UP000664169">
    <property type="component" value="Unassembled WGS sequence"/>
</dbReference>
<evidence type="ECO:0000256" key="2">
    <source>
        <dbReference type="SAM" id="MobiDB-lite"/>
    </source>
</evidence>
<feature type="region of interest" description="Disordered" evidence="2">
    <location>
        <begin position="663"/>
        <end position="810"/>
    </location>
</feature>
<keyword evidence="3" id="KW-1133">Transmembrane helix</keyword>